<reference evidence="17" key="1">
    <citation type="submission" date="2020-12" db="UniProtKB">
        <authorList>
            <consortium name="WormBaseParasite"/>
        </authorList>
    </citation>
    <scope>IDENTIFICATION</scope>
    <source>
        <strain evidence="17">MHco3</strain>
    </source>
</reference>
<dbReference type="PANTHER" id="PTHR11003:SF322">
    <property type="entry name" value="POTASSIUM CHANNEL DOMAIN-CONTAINING PROTEIN"/>
    <property type="match status" value="1"/>
</dbReference>
<dbReference type="WBParaSite" id="HCON_00177660-00001">
    <property type="protein sequence ID" value="HCON_00177660-00001"/>
    <property type="gene ID" value="HCON_00177660"/>
</dbReference>
<dbReference type="AlphaFoldDB" id="A0A7I4Z3D5"/>
<keyword evidence="16" id="KW-1185">Reference proteome</keyword>
<evidence type="ECO:0000256" key="5">
    <source>
        <dbReference type="ARBA" id="ARBA00022692"/>
    </source>
</evidence>
<sequence length="553" mass="62759">MAATAGAHAFRRLTLHNLYNQPNTRRKSSTVIAHPTTSAVTLSEQPAFSLPVYCYRKPPSRPPSRPPSGPPSTPCLLSRRNTAKSDVENIGRVKWDELRRNGDGALEGDVSAFIPAWKKTLKLLKILLPHVGLNILLLSYITMGAMMFIWLEADHELQNRKEKLQRIFSMYDKIINESSLMCSGTLLNYSQVIDSRLRPLLRILSRTHEYDDKFTESGQLWIDNEGDLTTRWSFAAAVLYALTVITSTGYDHVTPTTDPGRIFTVFFGLIGIPLMFITAADIGKFLSEIVIRTYGKLLQFWHFVSTIVELLQTNLCDGDVDSMDSLQVKKRRRDSDEEISEEDGDRLQLPIASYFALIIGYCCIGSFLFNTFEKGPIWSFIHGLFFSFNTITTIGLGNIYVKSHFYLALVVVYVIIGLAVITASLDLCSSTLKRTFTKLHYFGRKIRGARRGFANMSDDIREAMRIIAALKKTRPSKDRITLDDLKRFLEVQEHLLRQPYVPCNVHMMRWIEDNVGPHMYAQYLDDISLNGKRSLSPVALSHKMSASDPMLFF</sequence>
<evidence type="ECO:0000256" key="10">
    <source>
        <dbReference type="ARBA" id="ARBA00023136"/>
    </source>
</evidence>
<feature type="transmembrane region" description="Helical" evidence="14">
    <location>
        <begin position="232"/>
        <end position="250"/>
    </location>
</feature>
<evidence type="ECO:0000256" key="3">
    <source>
        <dbReference type="ARBA" id="ARBA00022448"/>
    </source>
</evidence>
<feature type="domain" description="Potassium channel" evidence="15">
    <location>
        <begin position="358"/>
        <end position="431"/>
    </location>
</feature>
<evidence type="ECO:0000256" key="4">
    <source>
        <dbReference type="ARBA" id="ARBA00022538"/>
    </source>
</evidence>
<feature type="transmembrane region" description="Helical" evidence="14">
    <location>
        <begin position="377"/>
        <end position="399"/>
    </location>
</feature>
<evidence type="ECO:0000259" key="15">
    <source>
        <dbReference type="Pfam" id="PF07885"/>
    </source>
</evidence>
<evidence type="ECO:0000256" key="9">
    <source>
        <dbReference type="ARBA" id="ARBA00023065"/>
    </source>
</evidence>
<evidence type="ECO:0000256" key="12">
    <source>
        <dbReference type="RuleBase" id="RU003857"/>
    </source>
</evidence>
<organism evidence="16 17">
    <name type="scientific">Haemonchus contortus</name>
    <name type="common">Barber pole worm</name>
    <dbReference type="NCBI Taxonomy" id="6289"/>
    <lineage>
        <taxon>Eukaryota</taxon>
        <taxon>Metazoa</taxon>
        <taxon>Ecdysozoa</taxon>
        <taxon>Nematoda</taxon>
        <taxon>Chromadorea</taxon>
        <taxon>Rhabditida</taxon>
        <taxon>Rhabditina</taxon>
        <taxon>Rhabditomorpha</taxon>
        <taxon>Strongyloidea</taxon>
        <taxon>Trichostrongylidae</taxon>
        <taxon>Haemonchus</taxon>
    </lineage>
</organism>
<keyword evidence="6" id="KW-0631">Potassium channel</keyword>
<feature type="domain" description="Potassium channel" evidence="15">
    <location>
        <begin position="230"/>
        <end position="287"/>
    </location>
</feature>
<feature type="region of interest" description="Disordered" evidence="13">
    <location>
        <begin position="58"/>
        <end position="82"/>
    </location>
</feature>
<evidence type="ECO:0000256" key="8">
    <source>
        <dbReference type="ARBA" id="ARBA00022989"/>
    </source>
</evidence>
<dbReference type="GO" id="GO:0022841">
    <property type="term" value="F:potassium ion leak channel activity"/>
    <property type="evidence" value="ECO:0007669"/>
    <property type="project" value="TreeGrafter"/>
</dbReference>
<keyword evidence="5 12" id="KW-0812">Transmembrane</keyword>
<feature type="compositionally biased region" description="Pro residues" evidence="13">
    <location>
        <begin position="60"/>
        <end position="73"/>
    </location>
</feature>
<dbReference type="Gene3D" id="1.10.287.70">
    <property type="match status" value="1"/>
</dbReference>
<keyword evidence="9 12" id="KW-0406">Ion transport</keyword>
<evidence type="ECO:0000256" key="1">
    <source>
        <dbReference type="ARBA" id="ARBA00004141"/>
    </source>
</evidence>
<keyword evidence="10 14" id="KW-0472">Membrane</keyword>
<evidence type="ECO:0000313" key="16">
    <source>
        <dbReference type="Proteomes" id="UP000025227"/>
    </source>
</evidence>
<name>A0A7I4Z3D5_HAECO</name>
<keyword evidence="7" id="KW-0630">Potassium</keyword>
<dbReference type="PANTHER" id="PTHR11003">
    <property type="entry name" value="POTASSIUM CHANNEL, SUBFAMILY K"/>
    <property type="match status" value="1"/>
</dbReference>
<accession>A0A7I4Z3D5</accession>
<protein>
    <submittedName>
        <fullName evidence="17">Potassium channel subfamily K member 18</fullName>
    </submittedName>
</protein>
<evidence type="ECO:0000256" key="6">
    <source>
        <dbReference type="ARBA" id="ARBA00022826"/>
    </source>
</evidence>
<evidence type="ECO:0000313" key="17">
    <source>
        <dbReference type="WBParaSite" id="HCON_00177660-00001"/>
    </source>
</evidence>
<evidence type="ECO:0000256" key="14">
    <source>
        <dbReference type="SAM" id="Phobius"/>
    </source>
</evidence>
<evidence type="ECO:0000256" key="13">
    <source>
        <dbReference type="SAM" id="MobiDB-lite"/>
    </source>
</evidence>
<comment type="subcellular location">
    <subcellularLocation>
        <location evidence="1">Membrane</location>
        <topology evidence="1">Multi-pass membrane protein</topology>
    </subcellularLocation>
</comment>
<dbReference type="InterPro" id="IPR013099">
    <property type="entry name" value="K_chnl_dom"/>
</dbReference>
<feature type="transmembrane region" description="Helical" evidence="14">
    <location>
        <begin position="405"/>
        <end position="428"/>
    </location>
</feature>
<keyword evidence="11 12" id="KW-0407">Ion channel</keyword>
<evidence type="ECO:0000256" key="2">
    <source>
        <dbReference type="ARBA" id="ARBA00006666"/>
    </source>
</evidence>
<dbReference type="Proteomes" id="UP000025227">
    <property type="component" value="Unplaced"/>
</dbReference>
<dbReference type="OrthoDB" id="297496at2759"/>
<evidence type="ECO:0000256" key="7">
    <source>
        <dbReference type="ARBA" id="ARBA00022958"/>
    </source>
</evidence>
<dbReference type="Pfam" id="PF07885">
    <property type="entry name" value="Ion_trans_2"/>
    <property type="match status" value="2"/>
</dbReference>
<dbReference type="InterPro" id="IPR003092">
    <property type="entry name" value="2pore_dom_K_chnl_TASK"/>
</dbReference>
<dbReference type="OMA" id="KGPIWSF"/>
<keyword evidence="3 12" id="KW-0813">Transport</keyword>
<comment type="similarity">
    <text evidence="2 12">Belongs to the two pore domain potassium channel (TC 1.A.1.8) family.</text>
</comment>
<dbReference type="GO" id="GO:0030322">
    <property type="term" value="P:stabilization of membrane potential"/>
    <property type="evidence" value="ECO:0007669"/>
    <property type="project" value="TreeGrafter"/>
</dbReference>
<dbReference type="PRINTS" id="PR01095">
    <property type="entry name" value="TASKCHANNEL"/>
</dbReference>
<feature type="transmembrane region" description="Helical" evidence="14">
    <location>
        <begin position="262"/>
        <end position="280"/>
    </location>
</feature>
<feature type="transmembrane region" description="Helical" evidence="14">
    <location>
        <begin position="127"/>
        <end position="151"/>
    </location>
</feature>
<evidence type="ECO:0000256" key="11">
    <source>
        <dbReference type="ARBA" id="ARBA00023303"/>
    </source>
</evidence>
<keyword evidence="8 14" id="KW-1133">Transmembrane helix</keyword>
<dbReference type="SUPFAM" id="SSF81324">
    <property type="entry name" value="Voltage-gated potassium channels"/>
    <property type="match status" value="2"/>
</dbReference>
<keyword evidence="4" id="KW-0633">Potassium transport</keyword>
<feature type="transmembrane region" description="Helical" evidence="14">
    <location>
        <begin position="351"/>
        <end position="370"/>
    </location>
</feature>
<proteinExistence type="inferred from homology"/>
<dbReference type="GO" id="GO:0015271">
    <property type="term" value="F:outward rectifier potassium channel activity"/>
    <property type="evidence" value="ECO:0007669"/>
    <property type="project" value="TreeGrafter"/>
</dbReference>
<dbReference type="InterPro" id="IPR003280">
    <property type="entry name" value="2pore_dom_K_chnl"/>
</dbReference>
<dbReference type="GO" id="GO:0005886">
    <property type="term" value="C:plasma membrane"/>
    <property type="evidence" value="ECO:0007669"/>
    <property type="project" value="TreeGrafter"/>
</dbReference>
<dbReference type="PRINTS" id="PR01333">
    <property type="entry name" value="2POREKCHANEL"/>
</dbReference>